<protein>
    <submittedName>
        <fullName evidence="1 2">CobW protein</fullName>
    </submittedName>
</protein>
<dbReference type="EMBL" id="KE525092">
    <property type="protein sequence ID" value="KFB41401.1"/>
    <property type="molecule type" value="Genomic_DNA"/>
</dbReference>
<name>A0A084VTV7_ANOSI</name>
<reference evidence="2" key="2">
    <citation type="submission" date="2020-05" db="UniProtKB">
        <authorList>
            <consortium name="EnsemblMetazoa"/>
        </authorList>
    </citation>
    <scope>IDENTIFICATION</scope>
</reference>
<accession>A0A084VTV7</accession>
<evidence type="ECO:0000313" key="1">
    <source>
        <dbReference type="EMBL" id="KFB41401.1"/>
    </source>
</evidence>
<sequence length="51" mass="5751">MLERNFPDKGKRVAMVVREVATISFDGDCELTGLLQVHLLQRKHTGGWGHC</sequence>
<reference evidence="1 3" key="1">
    <citation type="journal article" date="2014" name="BMC Genomics">
        <title>Genome sequence of Anopheles sinensis provides insight into genetics basis of mosquito competence for malaria parasites.</title>
        <authorList>
            <person name="Zhou D."/>
            <person name="Zhang D."/>
            <person name="Ding G."/>
            <person name="Shi L."/>
            <person name="Hou Q."/>
            <person name="Ye Y."/>
            <person name="Xu Y."/>
            <person name="Zhou H."/>
            <person name="Xiong C."/>
            <person name="Li S."/>
            <person name="Yu J."/>
            <person name="Hong S."/>
            <person name="Yu X."/>
            <person name="Zou P."/>
            <person name="Chen C."/>
            <person name="Chang X."/>
            <person name="Wang W."/>
            <person name="Lv Y."/>
            <person name="Sun Y."/>
            <person name="Ma L."/>
            <person name="Shen B."/>
            <person name="Zhu C."/>
        </authorList>
    </citation>
    <scope>NUCLEOTIDE SEQUENCE [LARGE SCALE GENOMIC DNA]</scope>
</reference>
<dbReference type="EnsemblMetazoa" id="ASIC008985-RA">
    <property type="protein sequence ID" value="ASIC008985-PA"/>
    <property type="gene ID" value="ASIC008985"/>
</dbReference>
<proteinExistence type="predicted"/>
<dbReference type="AlphaFoldDB" id="A0A084VTV7"/>
<dbReference type="EMBL" id="ATLV01016518">
    <property type="status" value="NOT_ANNOTATED_CDS"/>
    <property type="molecule type" value="Genomic_DNA"/>
</dbReference>
<keyword evidence="3" id="KW-1185">Reference proteome</keyword>
<evidence type="ECO:0000313" key="3">
    <source>
        <dbReference type="Proteomes" id="UP000030765"/>
    </source>
</evidence>
<dbReference type="Proteomes" id="UP000030765">
    <property type="component" value="Unassembled WGS sequence"/>
</dbReference>
<organism evidence="1">
    <name type="scientific">Anopheles sinensis</name>
    <name type="common">Mosquito</name>
    <dbReference type="NCBI Taxonomy" id="74873"/>
    <lineage>
        <taxon>Eukaryota</taxon>
        <taxon>Metazoa</taxon>
        <taxon>Ecdysozoa</taxon>
        <taxon>Arthropoda</taxon>
        <taxon>Hexapoda</taxon>
        <taxon>Insecta</taxon>
        <taxon>Pterygota</taxon>
        <taxon>Neoptera</taxon>
        <taxon>Endopterygota</taxon>
        <taxon>Diptera</taxon>
        <taxon>Nematocera</taxon>
        <taxon>Culicoidea</taxon>
        <taxon>Culicidae</taxon>
        <taxon>Anophelinae</taxon>
        <taxon>Anopheles</taxon>
    </lineage>
</organism>
<evidence type="ECO:0000313" key="2">
    <source>
        <dbReference type="EnsemblMetazoa" id="ASIC008985-PA"/>
    </source>
</evidence>
<dbReference type="VEuPathDB" id="VectorBase:ASIC008985"/>
<gene>
    <name evidence="1" type="ORF">ZHAS_00008985</name>
</gene>